<sequence>MPGTISTWLRIGAVPILIALIAWMEMKQPFPIFRLLSFVFIFFCIADLASLARGGLRDALVIFASCLFGLCVVEATARFIEPKQLLIVTPGWSVYEPVLGWGVEHPGVYHAERIDPKTGAKIYAADYTFDSKLLRRTISTQSGRPIVFFGDSFTFGFGVNDADTMPQAFADLLQRKQRVLNLAVGGFSPQQFLRDLQTGFQDDVIGPDPKLFVFMTAAWHAERTACKPSWAFNAPRYALENGEVTFKGRCYEGWRLQAQRFLTETAAWRVFVAPYLQKVTHDDVELYIRELVAAVKIAKEKYHVATLIPYLDSPPGTLAGAGFTEEQIMQRLRDGGAIIVDVALAKERAEGDEISIPGDEHPTALANRRRAEIIKTYITQHMSGVVLSQLE</sequence>
<dbReference type="Proteomes" id="UP000485880">
    <property type="component" value="Unassembled WGS sequence"/>
</dbReference>
<feature type="transmembrane region" description="Helical" evidence="1">
    <location>
        <begin position="32"/>
        <end position="52"/>
    </location>
</feature>
<dbReference type="SUPFAM" id="SSF52266">
    <property type="entry name" value="SGNH hydrolase"/>
    <property type="match status" value="1"/>
</dbReference>
<dbReference type="Gene3D" id="3.40.50.1110">
    <property type="entry name" value="SGNH hydrolase"/>
    <property type="match status" value="1"/>
</dbReference>
<dbReference type="GO" id="GO:0016788">
    <property type="term" value="F:hydrolase activity, acting on ester bonds"/>
    <property type="evidence" value="ECO:0007669"/>
    <property type="project" value="UniProtKB-ARBA"/>
</dbReference>
<organism evidence="2 3">
    <name type="scientific">Methylocella tundrae</name>
    <dbReference type="NCBI Taxonomy" id="227605"/>
    <lineage>
        <taxon>Bacteria</taxon>
        <taxon>Pseudomonadati</taxon>
        <taxon>Pseudomonadota</taxon>
        <taxon>Alphaproteobacteria</taxon>
        <taxon>Hyphomicrobiales</taxon>
        <taxon>Beijerinckiaceae</taxon>
        <taxon>Methylocella</taxon>
    </lineage>
</organism>
<dbReference type="AlphaFoldDB" id="A0A8B6MD28"/>
<protein>
    <submittedName>
        <fullName evidence="2">Uncharacterized protein</fullName>
    </submittedName>
</protein>
<proteinExistence type="predicted"/>
<reference evidence="2 3" key="1">
    <citation type="submission" date="2019-05" db="EMBL/GenBank/DDBJ databases">
        <authorList>
            <person name="Farhan Ul Haque M."/>
        </authorList>
    </citation>
    <scope>NUCLEOTIDE SEQUENCE [LARGE SCALE GENOMIC DNA]</scope>
    <source>
        <strain evidence="2">2</strain>
    </source>
</reference>
<evidence type="ECO:0000313" key="2">
    <source>
        <dbReference type="EMBL" id="VTZ52379.1"/>
    </source>
</evidence>
<dbReference type="InterPro" id="IPR036514">
    <property type="entry name" value="SGNH_hydro_sf"/>
</dbReference>
<accession>A0A8B6MD28</accession>
<gene>
    <name evidence="2" type="ORF">MPC4_80050</name>
</gene>
<evidence type="ECO:0000313" key="3">
    <source>
        <dbReference type="Proteomes" id="UP000485880"/>
    </source>
</evidence>
<feature type="transmembrane region" description="Helical" evidence="1">
    <location>
        <begin position="7"/>
        <end position="26"/>
    </location>
</feature>
<dbReference type="RefSeq" id="WP_174513975.1">
    <property type="nucleotide sequence ID" value="NZ_CABFMQ020000142.1"/>
</dbReference>
<keyword evidence="1" id="KW-0472">Membrane</keyword>
<feature type="transmembrane region" description="Helical" evidence="1">
    <location>
        <begin position="59"/>
        <end position="80"/>
    </location>
</feature>
<comment type="caution">
    <text evidence="2">The sequence shown here is derived from an EMBL/GenBank/DDBJ whole genome shotgun (WGS) entry which is preliminary data.</text>
</comment>
<evidence type="ECO:0000256" key="1">
    <source>
        <dbReference type="SAM" id="Phobius"/>
    </source>
</evidence>
<keyword evidence="1" id="KW-1133">Transmembrane helix</keyword>
<keyword evidence="1" id="KW-0812">Transmembrane</keyword>
<keyword evidence="3" id="KW-1185">Reference proteome</keyword>
<dbReference type="EMBL" id="CABFMQ020000142">
    <property type="protein sequence ID" value="VTZ52379.1"/>
    <property type="molecule type" value="Genomic_DNA"/>
</dbReference>
<name>A0A8B6MD28_METTU</name>